<accession>A0ABM4Z863</accession>
<organism evidence="3 4">
    <name type="scientific">Vulpes vulpes</name>
    <name type="common">Red fox</name>
    <dbReference type="NCBI Taxonomy" id="9627"/>
    <lineage>
        <taxon>Eukaryota</taxon>
        <taxon>Metazoa</taxon>
        <taxon>Chordata</taxon>
        <taxon>Craniata</taxon>
        <taxon>Vertebrata</taxon>
        <taxon>Euteleostomi</taxon>
        <taxon>Mammalia</taxon>
        <taxon>Eutheria</taxon>
        <taxon>Laurasiatheria</taxon>
        <taxon>Carnivora</taxon>
        <taxon>Caniformia</taxon>
        <taxon>Canidae</taxon>
        <taxon>Vulpes</taxon>
    </lineage>
</organism>
<sequence length="114" mass="12970">MLEKTLAVDEKGDVSLKTALLGLKSNKRFQDFREVNEFADALNKVTNEKVDVDDVKSMLKGLGIYFPKEELQEVLTSIPLDNEGKVDLKDCLKKKKDCLTQLMKIPYFIKDSSK</sequence>
<keyword evidence="1" id="KW-0677">Repeat</keyword>
<name>A0ABM4Z863_VULVU</name>
<evidence type="ECO:0000256" key="2">
    <source>
        <dbReference type="ARBA" id="ARBA00022837"/>
    </source>
</evidence>
<reference evidence="3" key="1">
    <citation type="submission" date="2025-05" db="UniProtKB">
        <authorList>
            <consortium name="RefSeq"/>
        </authorList>
    </citation>
    <scope>NUCLEOTIDE SEQUENCE [LARGE SCALE GENOMIC DNA]</scope>
</reference>
<evidence type="ECO:0000313" key="4">
    <source>
        <dbReference type="RefSeq" id="XP_072598729.1"/>
    </source>
</evidence>
<dbReference type="RefSeq" id="XP_072598729.1">
    <property type="nucleotide sequence ID" value="XM_072742628.1"/>
</dbReference>
<dbReference type="InterPro" id="IPR011992">
    <property type="entry name" value="EF-hand-dom_pair"/>
</dbReference>
<dbReference type="Proteomes" id="UP001652641">
    <property type="component" value="Chromosome 2"/>
</dbReference>
<dbReference type="PANTHER" id="PTHR22656:SF1">
    <property type="entry name" value="EF-HAND CALCIUM-BINDING DOMAIN-CONTAINING PROTEIN 13"/>
    <property type="match status" value="1"/>
</dbReference>
<protein>
    <submittedName>
        <fullName evidence="4">EF-hand calcium-binding domain-containing protein 13-like</fullName>
    </submittedName>
</protein>
<evidence type="ECO:0000313" key="3">
    <source>
        <dbReference type="Proteomes" id="UP001652641"/>
    </source>
</evidence>
<keyword evidence="3" id="KW-1185">Reference proteome</keyword>
<dbReference type="PANTHER" id="PTHR22656">
    <property type="entry name" value="EF-HAND CALCIUM-BINDING DOMAIN-CONTAINING PROTEIN 13"/>
    <property type="match status" value="1"/>
</dbReference>
<keyword evidence="2" id="KW-0106">Calcium</keyword>
<gene>
    <name evidence="4" type="primary">LOC140595977</name>
</gene>
<reference evidence="4" key="2">
    <citation type="submission" date="2025-08" db="UniProtKB">
        <authorList>
            <consortium name="RefSeq"/>
        </authorList>
    </citation>
    <scope>IDENTIFICATION</scope>
    <source>
        <tissue evidence="4">Cell line</tissue>
    </source>
</reference>
<dbReference type="GeneID" id="140595977"/>
<dbReference type="Gene3D" id="1.10.238.10">
    <property type="entry name" value="EF-hand"/>
    <property type="match status" value="1"/>
</dbReference>
<dbReference type="SUPFAM" id="SSF47473">
    <property type="entry name" value="EF-hand"/>
    <property type="match status" value="1"/>
</dbReference>
<proteinExistence type="predicted"/>
<evidence type="ECO:0000256" key="1">
    <source>
        <dbReference type="ARBA" id="ARBA00022737"/>
    </source>
</evidence>